<reference evidence="3" key="1">
    <citation type="submission" date="2016-06" db="UniProtKB">
        <authorList>
            <consortium name="WormBaseParasite"/>
        </authorList>
    </citation>
    <scope>IDENTIFICATION</scope>
</reference>
<organism evidence="2 3">
    <name type="scientific">Toxocara canis</name>
    <name type="common">Canine roundworm</name>
    <dbReference type="NCBI Taxonomy" id="6265"/>
    <lineage>
        <taxon>Eukaryota</taxon>
        <taxon>Metazoa</taxon>
        <taxon>Ecdysozoa</taxon>
        <taxon>Nematoda</taxon>
        <taxon>Chromadorea</taxon>
        <taxon>Rhabditida</taxon>
        <taxon>Spirurina</taxon>
        <taxon>Ascaridomorpha</taxon>
        <taxon>Ascaridoidea</taxon>
        <taxon>Toxocaridae</taxon>
        <taxon>Toxocara</taxon>
    </lineage>
</organism>
<evidence type="ECO:0000313" key="3">
    <source>
        <dbReference type="WBParaSite" id="TCNE_0001937901-mRNA-1"/>
    </source>
</evidence>
<proteinExistence type="predicted"/>
<dbReference type="AlphaFoldDB" id="A0A183VF55"/>
<name>A0A183VF55_TOXCA</name>
<evidence type="ECO:0000313" key="2">
    <source>
        <dbReference type="Proteomes" id="UP000050794"/>
    </source>
</evidence>
<evidence type="ECO:0000313" key="1">
    <source>
        <dbReference type="EMBL" id="VDM50696.1"/>
    </source>
</evidence>
<dbReference type="EMBL" id="UYWY01026814">
    <property type="protein sequence ID" value="VDM50696.1"/>
    <property type="molecule type" value="Genomic_DNA"/>
</dbReference>
<reference evidence="1 2" key="2">
    <citation type="submission" date="2018-11" db="EMBL/GenBank/DDBJ databases">
        <authorList>
            <consortium name="Pathogen Informatics"/>
        </authorList>
    </citation>
    <scope>NUCLEOTIDE SEQUENCE [LARGE SCALE GENOMIC DNA]</scope>
</reference>
<accession>A0A183VF55</accession>
<dbReference type="WBParaSite" id="TCNE_0001937901-mRNA-1">
    <property type="protein sequence ID" value="TCNE_0001937901-mRNA-1"/>
    <property type="gene ID" value="TCNE_0001937901"/>
</dbReference>
<gene>
    <name evidence="1" type="ORF">TCNE_LOCUS19375</name>
</gene>
<dbReference type="Proteomes" id="UP000050794">
    <property type="component" value="Unassembled WGS sequence"/>
</dbReference>
<keyword evidence="2" id="KW-1185">Reference proteome</keyword>
<protein>
    <submittedName>
        <fullName evidence="3">Chlorophyll a-b binding protein, chloroplastic</fullName>
    </submittedName>
</protein>
<sequence length="209" mass="23553">MPLHRCLQASLRQIVRTSIFRHEANSDIIKDKLRHIPSTCPVPYHKPILIGYSCLILASCDLLIVTCKQCACDRRASCVDRHLALRILGVALRHNASRVTASVDSFVHRPPFAYSIVVWGVLCTVVEYCLSNCRLANYHRADNWSAVRDWDYSVLFDDTAINSGRLFMLLFALVKAFNIDINAPIFKIGPNGSYFGFSVAEHFNGEQPV</sequence>